<evidence type="ECO:0000313" key="9">
    <source>
        <dbReference type="EMBL" id="KAJ7412857.1"/>
    </source>
</evidence>
<sequence>MKQKLKEYSAALHGGQANVLDHGDEEKLIQSTTEDLQSNIEEAEVSFWNKTLALQRIQLMSALRNKAHQDDKDSGLILETVKCIVLLSQTIMKYQQNIIIGSEVNWAEDPSLKKIFLQLEKNVQLQ</sequence>
<evidence type="ECO:0000256" key="5">
    <source>
        <dbReference type="ARBA" id="ARBA00023242"/>
    </source>
</evidence>
<dbReference type="PANTHER" id="PTHR48122">
    <property type="entry name" value="CENTROMERE PROTEIN H"/>
    <property type="match status" value="1"/>
</dbReference>
<dbReference type="InterPro" id="IPR008426">
    <property type="entry name" value="CENP-H_C"/>
</dbReference>
<dbReference type="PANTHER" id="PTHR48122:SF1">
    <property type="entry name" value="CENTROMERE PROTEIN H"/>
    <property type="match status" value="1"/>
</dbReference>
<comment type="similarity">
    <text evidence="7">Belongs to the CENP-H/MCM16 family.</text>
</comment>
<keyword evidence="10" id="KW-1185">Reference proteome</keyword>
<name>A0ABQ9D6F1_9PASS</name>
<evidence type="ECO:0000256" key="1">
    <source>
        <dbReference type="ARBA" id="ARBA00004123"/>
    </source>
</evidence>
<comment type="caution">
    <text evidence="9">The sequence shown here is derived from an EMBL/GenBank/DDBJ whole genome shotgun (WGS) entry which is preliminary data.</text>
</comment>
<evidence type="ECO:0000256" key="7">
    <source>
        <dbReference type="ARBA" id="ARBA00025735"/>
    </source>
</evidence>
<keyword evidence="6" id="KW-0137">Centromere</keyword>
<dbReference type="InterPro" id="IPR040034">
    <property type="entry name" value="CENP-H"/>
</dbReference>
<evidence type="ECO:0000256" key="2">
    <source>
        <dbReference type="ARBA" id="ARBA00004629"/>
    </source>
</evidence>
<evidence type="ECO:0000256" key="6">
    <source>
        <dbReference type="ARBA" id="ARBA00023328"/>
    </source>
</evidence>
<comment type="subcellular location">
    <subcellularLocation>
        <location evidence="2">Chromosome</location>
        <location evidence="2">Centromere</location>
        <location evidence="2">Kinetochore</location>
    </subcellularLocation>
    <subcellularLocation>
        <location evidence="1">Nucleus</location>
    </subcellularLocation>
</comment>
<evidence type="ECO:0000256" key="3">
    <source>
        <dbReference type="ARBA" id="ARBA00022454"/>
    </source>
</evidence>
<dbReference type="Proteomes" id="UP001145742">
    <property type="component" value="Unassembled WGS sequence"/>
</dbReference>
<dbReference type="EMBL" id="WHWB01034195">
    <property type="protein sequence ID" value="KAJ7412857.1"/>
    <property type="molecule type" value="Genomic_DNA"/>
</dbReference>
<organism evidence="9 10">
    <name type="scientific">Willisornis vidua</name>
    <name type="common">Xingu scale-backed antbird</name>
    <dbReference type="NCBI Taxonomy" id="1566151"/>
    <lineage>
        <taxon>Eukaryota</taxon>
        <taxon>Metazoa</taxon>
        <taxon>Chordata</taxon>
        <taxon>Craniata</taxon>
        <taxon>Vertebrata</taxon>
        <taxon>Euteleostomi</taxon>
        <taxon>Archelosauria</taxon>
        <taxon>Archosauria</taxon>
        <taxon>Dinosauria</taxon>
        <taxon>Saurischia</taxon>
        <taxon>Theropoda</taxon>
        <taxon>Coelurosauria</taxon>
        <taxon>Aves</taxon>
        <taxon>Neognathae</taxon>
        <taxon>Neoaves</taxon>
        <taxon>Telluraves</taxon>
        <taxon>Australaves</taxon>
        <taxon>Passeriformes</taxon>
        <taxon>Thamnophilidae</taxon>
        <taxon>Willisornis</taxon>
    </lineage>
</organism>
<evidence type="ECO:0000256" key="4">
    <source>
        <dbReference type="ARBA" id="ARBA00022838"/>
    </source>
</evidence>
<evidence type="ECO:0000313" key="10">
    <source>
        <dbReference type="Proteomes" id="UP001145742"/>
    </source>
</evidence>
<protein>
    <recommendedName>
        <fullName evidence="8">Centromere protein H C-terminal domain-containing protein</fullName>
    </recommendedName>
</protein>
<dbReference type="Pfam" id="PF05837">
    <property type="entry name" value="CENP-H"/>
    <property type="match status" value="1"/>
</dbReference>
<keyword evidence="5" id="KW-0539">Nucleus</keyword>
<keyword evidence="4" id="KW-0995">Kinetochore</keyword>
<proteinExistence type="inferred from homology"/>
<feature type="domain" description="Centromere protein H C-terminal" evidence="8">
    <location>
        <begin position="24"/>
        <end position="96"/>
    </location>
</feature>
<reference evidence="9" key="1">
    <citation type="submission" date="2019-10" db="EMBL/GenBank/DDBJ databases">
        <authorList>
            <person name="Soares A.E.R."/>
            <person name="Aleixo A."/>
            <person name="Schneider P."/>
            <person name="Miyaki C.Y."/>
            <person name="Schneider M.P."/>
            <person name="Mello C."/>
            <person name="Vasconcelos A.T.R."/>
        </authorList>
    </citation>
    <scope>NUCLEOTIDE SEQUENCE</scope>
    <source>
        <tissue evidence="9">Muscle</tissue>
    </source>
</reference>
<accession>A0ABQ9D6F1</accession>
<gene>
    <name evidence="9" type="ORF">WISP_94227</name>
</gene>
<evidence type="ECO:0000259" key="8">
    <source>
        <dbReference type="Pfam" id="PF05837"/>
    </source>
</evidence>
<keyword evidence="3" id="KW-0158">Chromosome</keyword>